<proteinExistence type="predicted"/>
<gene>
    <name evidence="2" type="ORF">PPACK8108_LOCUS7086</name>
</gene>
<evidence type="ECO:0000256" key="1">
    <source>
        <dbReference type="SAM" id="MobiDB-lite"/>
    </source>
</evidence>
<feature type="region of interest" description="Disordered" evidence="1">
    <location>
        <begin position="299"/>
        <end position="320"/>
    </location>
</feature>
<evidence type="ECO:0000313" key="3">
    <source>
        <dbReference type="Proteomes" id="UP001153365"/>
    </source>
</evidence>
<dbReference type="AlphaFoldDB" id="A0AAV0AU71"/>
<organism evidence="2 3">
    <name type="scientific">Phakopsora pachyrhizi</name>
    <name type="common">Asian soybean rust disease fungus</name>
    <dbReference type="NCBI Taxonomy" id="170000"/>
    <lineage>
        <taxon>Eukaryota</taxon>
        <taxon>Fungi</taxon>
        <taxon>Dikarya</taxon>
        <taxon>Basidiomycota</taxon>
        <taxon>Pucciniomycotina</taxon>
        <taxon>Pucciniomycetes</taxon>
        <taxon>Pucciniales</taxon>
        <taxon>Phakopsoraceae</taxon>
        <taxon>Phakopsora</taxon>
    </lineage>
</organism>
<accession>A0AAV0AU71</accession>
<feature type="compositionally biased region" description="Basic and acidic residues" evidence="1">
    <location>
        <begin position="311"/>
        <end position="320"/>
    </location>
</feature>
<sequence>MKALKSNCIYFYLHAYILSKYMLRFVKAMHSSSVFTVPDESEKEASNLRKMLSTDKRIPKNFLSLSFSSPKKRFGASSENYLRLLGENDKSYHPDSFLSELDDQEQRKFRKFDSQEPEAVNSAIIFTSPVLPVHKIDERPCANNFFVESSNMLPPQSPKPIGNLNPPFQKTKLRPGTSNGLNSPHSTKTPAQNMMQISNLPIKSQNYNHLVQLSNVPAEQEVTSFMKHSNYAEKIPFVKYQIPKKNHALVETQAKSIRLNDINQAKDNKQRRVLANRLKLDKNPKISVFLPKLAENLESQGGATSGGGIGKTDERSKEIKEGKRPIKNFEQQKKKEKIGVFLNNFQPEKSILNLITLENKMLWSKIFQYYMILAKKIPDQEKSKKDVLKVLRRINIEIKNHESKSFHIKNNQIEYFLKCPKLVKFKPAAERIALFDQVTAVKDETKLLHQSSMNLNSIMEKVSFKDVVSEYFMRDGSEVPEWWGKSELRYDRLKKKKSFAKMFFVYSLIINKVFCEEPSQNIFIEEEKKAVEFLNMVFQDAEDGEYGRFFLQNELIIIKQQSDKTNHLEIELNKIIAEFNSIMKSQRSTIEFRQLGMIWKLIELWLAQFRSELYRNLKVKKNLKDNLKPFLNFLLTCLSEYFD</sequence>
<protein>
    <submittedName>
        <fullName evidence="2">Expressed protein</fullName>
    </submittedName>
</protein>
<name>A0AAV0AU71_PHAPC</name>
<evidence type="ECO:0000313" key="2">
    <source>
        <dbReference type="EMBL" id="CAH7672277.1"/>
    </source>
</evidence>
<dbReference type="EMBL" id="CALTRL010001381">
    <property type="protein sequence ID" value="CAH7672277.1"/>
    <property type="molecule type" value="Genomic_DNA"/>
</dbReference>
<reference evidence="2" key="1">
    <citation type="submission" date="2022-06" db="EMBL/GenBank/DDBJ databases">
        <authorList>
            <consortium name="SYNGENTA / RWTH Aachen University"/>
        </authorList>
    </citation>
    <scope>NUCLEOTIDE SEQUENCE</scope>
</reference>
<keyword evidence="3" id="KW-1185">Reference proteome</keyword>
<dbReference type="Proteomes" id="UP001153365">
    <property type="component" value="Unassembled WGS sequence"/>
</dbReference>
<comment type="caution">
    <text evidence="2">The sequence shown here is derived from an EMBL/GenBank/DDBJ whole genome shotgun (WGS) entry which is preliminary data.</text>
</comment>